<dbReference type="SMART" id="SM00256">
    <property type="entry name" value="FBOX"/>
    <property type="match status" value="1"/>
</dbReference>
<proteinExistence type="predicted"/>
<name>A0A6D2IN63_9BRAS</name>
<comment type="caution">
    <text evidence="2">The sequence shown here is derived from an EMBL/GenBank/DDBJ whole genome shotgun (WGS) entry which is preliminary data.</text>
</comment>
<dbReference type="InterPro" id="IPR036047">
    <property type="entry name" value="F-box-like_dom_sf"/>
</dbReference>
<organism evidence="2 3">
    <name type="scientific">Microthlaspi erraticum</name>
    <dbReference type="NCBI Taxonomy" id="1685480"/>
    <lineage>
        <taxon>Eukaryota</taxon>
        <taxon>Viridiplantae</taxon>
        <taxon>Streptophyta</taxon>
        <taxon>Embryophyta</taxon>
        <taxon>Tracheophyta</taxon>
        <taxon>Spermatophyta</taxon>
        <taxon>Magnoliopsida</taxon>
        <taxon>eudicotyledons</taxon>
        <taxon>Gunneridae</taxon>
        <taxon>Pentapetalae</taxon>
        <taxon>rosids</taxon>
        <taxon>malvids</taxon>
        <taxon>Brassicales</taxon>
        <taxon>Brassicaceae</taxon>
        <taxon>Coluteocarpeae</taxon>
        <taxon>Microthlaspi</taxon>
    </lineage>
</organism>
<evidence type="ECO:0000313" key="3">
    <source>
        <dbReference type="Proteomes" id="UP000467841"/>
    </source>
</evidence>
<dbReference type="SUPFAM" id="SSF81383">
    <property type="entry name" value="F-box domain"/>
    <property type="match status" value="1"/>
</dbReference>
<evidence type="ECO:0000313" key="2">
    <source>
        <dbReference type="EMBL" id="CAA7027068.1"/>
    </source>
</evidence>
<dbReference type="PANTHER" id="PTHR31111:SF132">
    <property type="entry name" value="F-BOX ASSOCIATED UBIQUITINATION EFFECTOR FAMILY PROTEIN-RELATED"/>
    <property type="match status" value="1"/>
</dbReference>
<gene>
    <name evidence="2" type="ORF">MERR_LOCUS14303</name>
</gene>
<dbReference type="Pfam" id="PF00646">
    <property type="entry name" value="F-box"/>
    <property type="match status" value="1"/>
</dbReference>
<dbReference type="InterPro" id="IPR001810">
    <property type="entry name" value="F-box_dom"/>
</dbReference>
<dbReference type="PANTHER" id="PTHR31111">
    <property type="entry name" value="BNAA05G37150D PROTEIN-RELATED"/>
    <property type="match status" value="1"/>
</dbReference>
<accession>A0A6D2IN63</accession>
<dbReference type="AlphaFoldDB" id="A0A6D2IN63"/>
<keyword evidence="3" id="KW-1185">Reference proteome</keyword>
<dbReference type="OrthoDB" id="1750034at2759"/>
<dbReference type="Gene3D" id="1.20.1280.50">
    <property type="match status" value="1"/>
</dbReference>
<protein>
    <recommendedName>
        <fullName evidence="1">F-box domain-containing protein</fullName>
    </recommendedName>
</protein>
<reference evidence="2" key="1">
    <citation type="submission" date="2020-01" db="EMBL/GenBank/DDBJ databases">
        <authorList>
            <person name="Mishra B."/>
        </authorList>
    </citation>
    <scope>NUCLEOTIDE SEQUENCE [LARGE SCALE GENOMIC DNA]</scope>
</reference>
<dbReference type="PROSITE" id="PS50181">
    <property type="entry name" value="FBOX"/>
    <property type="match status" value="1"/>
</dbReference>
<dbReference type="EMBL" id="CACVBM020001052">
    <property type="protein sequence ID" value="CAA7027068.1"/>
    <property type="molecule type" value="Genomic_DNA"/>
</dbReference>
<feature type="domain" description="F-box" evidence="1">
    <location>
        <begin position="7"/>
        <end position="52"/>
    </location>
</feature>
<sequence length="106" mass="12338">MAEKKNLEYRDEIPEDILLQILLRLPAKSLGRFVSVSKSWARIIRGQDFIRLFSSRPCATKQPRFLLAFTNEDKCYQESWSFLSKEEAPELLSSTRRQLKSRVCAG</sequence>
<dbReference type="Proteomes" id="UP000467841">
    <property type="component" value="Unassembled WGS sequence"/>
</dbReference>
<evidence type="ECO:0000259" key="1">
    <source>
        <dbReference type="PROSITE" id="PS50181"/>
    </source>
</evidence>